<comment type="caution">
    <text evidence="2">The sequence shown here is derived from an EMBL/GenBank/DDBJ whole genome shotgun (WGS) entry which is preliminary data.</text>
</comment>
<sequence>MSEYLPPEVITQILIRLPVESVVKCTAVCKAWYNLIKDPSFISGHLEAASASPSPHSDLLLLRLVRYGREVYQLRRDNDALEAYKQFLLPFVCGDGYFTVVCTCNGLICLADLWDIILWNPSIHKHFILPMSVLSYGLTSLSTLGFGFDSRTNDYKVLLFVPKSSSTENLTEVWLFSLNGCYWKKVSEIYPKHDWSRCKQAIVKGAFHWTTCSFNSNGDLFSHMILAFDISTEKFYAMDYPETLVHFAHEVLLTKYEDSIAVVTQNFDDGQIELWVMKDYGESSSWTKVLHSIDENGELVFGVECIDVFGVRKNGEVLLKVEWVDEDDYDLATLNLKCHQQEQELKLVHGNKVEYDDLFVGSFMESLVLLDIGQGHNV</sequence>
<dbReference type="Proteomes" id="UP000249390">
    <property type="component" value="Unassembled WGS sequence"/>
</dbReference>
<dbReference type="CDD" id="cd22157">
    <property type="entry name" value="F-box_AtFBW1-like"/>
    <property type="match status" value="1"/>
</dbReference>
<dbReference type="EMBL" id="NQVE01000175">
    <property type="protein sequence ID" value="RAL42294.1"/>
    <property type="molecule type" value="Genomic_DNA"/>
</dbReference>
<dbReference type="InterPro" id="IPR036047">
    <property type="entry name" value="F-box-like_dom_sf"/>
</dbReference>
<dbReference type="PANTHER" id="PTHR31672">
    <property type="entry name" value="BNACNNG10540D PROTEIN"/>
    <property type="match status" value="1"/>
</dbReference>
<dbReference type="AlphaFoldDB" id="A0A328D9Y5"/>
<evidence type="ECO:0000313" key="2">
    <source>
        <dbReference type="EMBL" id="RAL42294.1"/>
    </source>
</evidence>
<reference evidence="2 3" key="1">
    <citation type="submission" date="2018-06" db="EMBL/GenBank/DDBJ databases">
        <title>The Genome of Cuscuta australis (Dodder) Provides Insight into the Evolution of Plant Parasitism.</title>
        <authorList>
            <person name="Liu H."/>
        </authorList>
    </citation>
    <scope>NUCLEOTIDE SEQUENCE [LARGE SCALE GENOMIC DNA]</scope>
    <source>
        <strain evidence="3">cv. Yunnan</strain>
        <tissue evidence="2">Vines</tissue>
    </source>
</reference>
<evidence type="ECO:0000259" key="1">
    <source>
        <dbReference type="PROSITE" id="PS50181"/>
    </source>
</evidence>
<dbReference type="PANTHER" id="PTHR31672:SF13">
    <property type="entry name" value="F-BOX PROTEIN CPR30-LIKE"/>
    <property type="match status" value="1"/>
</dbReference>
<dbReference type="InterPro" id="IPR050796">
    <property type="entry name" value="SCF_F-box_component"/>
</dbReference>
<dbReference type="SUPFAM" id="SSF81383">
    <property type="entry name" value="F-box domain"/>
    <property type="match status" value="1"/>
</dbReference>
<dbReference type="Pfam" id="PF12937">
    <property type="entry name" value="F-box-like"/>
    <property type="match status" value="1"/>
</dbReference>
<dbReference type="Pfam" id="PF08268">
    <property type="entry name" value="FBA_3"/>
    <property type="match status" value="1"/>
</dbReference>
<dbReference type="SMART" id="SM00256">
    <property type="entry name" value="FBOX"/>
    <property type="match status" value="1"/>
</dbReference>
<dbReference type="InterPro" id="IPR013187">
    <property type="entry name" value="F-box-assoc_dom_typ3"/>
</dbReference>
<feature type="domain" description="F-box" evidence="1">
    <location>
        <begin position="1"/>
        <end position="45"/>
    </location>
</feature>
<accession>A0A328D9Y5</accession>
<keyword evidence="3" id="KW-1185">Reference proteome</keyword>
<dbReference type="PROSITE" id="PS50181">
    <property type="entry name" value="FBOX"/>
    <property type="match status" value="1"/>
</dbReference>
<dbReference type="InterPro" id="IPR001810">
    <property type="entry name" value="F-box_dom"/>
</dbReference>
<dbReference type="NCBIfam" id="TIGR01640">
    <property type="entry name" value="F_box_assoc_1"/>
    <property type="match status" value="1"/>
</dbReference>
<gene>
    <name evidence="2" type="ORF">DM860_012077</name>
</gene>
<name>A0A328D9Y5_9ASTE</name>
<protein>
    <recommendedName>
        <fullName evidence="1">F-box domain-containing protein</fullName>
    </recommendedName>
</protein>
<proteinExistence type="predicted"/>
<evidence type="ECO:0000313" key="3">
    <source>
        <dbReference type="Proteomes" id="UP000249390"/>
    </source>
</evidence>
<organism evidence="2 3">
    <name type="scientific">Cuscuta australis</name>
    <dbReference type="NCBI Taxonomy" id="267555"/>
    <lineage>
        <taxon>Eukaryota</taxon>
        <taxon>Viridiplantae</taxon>
        <taxon>Streptophyta</taxon>
        <taxon>Embryophyta</taxon>
        <taxon>Tracheophyta</taxon>
        <taxon>Spermatophyta</taxon>
        <taxon>Magnoliopsida</taxon>
        <taxon>eudicotyledons</taxon>
        <taxon>Gunneridae</taxon>
        <taxon>Pentapetalae</taxon>
        <taxon>asterids</taxon>
        <taxon>lamiids</taxon>
        <taxon>Solanales</taxon>
        <taxon>Convolvulaceae</taxon>
        <taxon>Cuscuteae</taxon>
        <taxon>Cuscuta</taxon>
        <taxon>Cuscuta subgen. Grammica</taxon>
        <taxon>Cuscuta sect. Cleistogrammica</taxon>
    </lineage>
</organism>
<dbReference type="InterPro" id="IPR017451">
    <property type="entry name" value="F-box-assoc_interact_dom"/>
</dbReference>
<dbReference type="Gene3D" id="1.20.1280.50">
    <property type="match status" value="1"/>
</dbReference>